<dbReference type="EMBL" id="CP118166">
    <property type="protein sequence ID" value="WDI30148.1"/>
    <property type="molecule type" value="Genomic_DNA"/>
</dbReference>
<dbReference type="Proteomes" id="UP001214043">
    <property type="component" value="Chromosome"/>
</dbReference>
<evidence type="ECO:0000256" key="11">
    <source>
        <dbReference type="SAM" id="Phobius"/>
    </source>
</evidence>
<dbReference type="Pfam" id="PF01435">
    <property type="entry name" value="Peptidase_M48"/>
    <property type="match status" value="1"/>
</dbReference>
<dbReference type="GO" id="GO:0046872">
    <property type="term" value="F:metal ion binding"/>
    <property type="evidence" value="ECO:0007669"/>
    <property type="project" value="UniProtKB-KW"/>
</dbReference>
<evidence type="ECO:0000256" key="9">
    <source>
        <dbReference type="ARBA" id="ARBA00023136"/>
    </source>
</evidence>
<dbReference type="PANTHER" id="PTHR43221">
    <property type="entry name" value="PROTEASE HTPX"/>
    <property type="match status" value="1"/>
</dbReference>
<dbReference type="InterPro" id="IPR001915">
    <property type="entry name" value="Peptidase_M48"/>
</dbReference>
<protein>
    <submittedName>
        <fullName evidence="13">M48 family metalloprotease</fullName>
        <ecNumber evidence="13">3.4.24.-</ecNumber>
    </submittedName>
</protein>
<dbReference type="GO" id="GO:0006508">
    <property type="term" value="P:proteolysis"/>
    <property type="evidence" value="ECO:0007669"/>
    <property type="project" value="UniProtKB-KW"/>
</dbReference>
<evidence type="ECO:0000256" key="7">
    <source>
        <dbReference type="ARBA" id="ARBA00022989"/>
    </source>
</evidence>
<keyword evidence="2 10" id="KW-0645">Protease</keyword>
<evidence type="ECO:0000256" key="1">
    <source>
        <dbReference type="ARBA" id="ARBA00022475"/>
    </source>
</evidence>
<keyword evidence="9 11" id="KW-0472">Membrane</keyword>
<evidence type="ECO:0000256" key="4">
    <source>
        <dbReference type="ARBA" id="ARBA00022723"/>
    </source>
</evidence>
<comment type="similarity">
    <text evidence="10">Belongs to the peptidase M48 family.</text>
</comment>
<gene>
    <name evidence="13" type="ORF">PUV54_09270</name>
</gene>
<dbReference type="GO" id="GO:0004222">
    <property type="term" value="F:metalloendopeptidase activity"/>
    <property type="evidence" value="ECO:0007669"/>
    <property type="project" value="InterPro"/>
</dbReference>
<feature type="transmembrane region" description="Helical" evidence="11">
    <location>
        <begin position="101"/>
        <end position="124"/>
    </location>
</feature>
<evidence type="ECO:0000256" key="10">
    <source>
        <dbReference type="RuleBase" id="RU003983"/>
    </source>
</evidence>
<keyword evidence="14" id="KW-1185">Reference proteome</keyword>
<evidence type="ECO:0000256" key="8">
    <source>
        <dbReference type="ARBA" id="ARBA00023049"/>
    </source>
</evidence>
<dbReference type="EC" id="3.4.24.-" evidence="13"/>
<reference evidence="13" key="1">
    <citation type="submission" date="2023-02" db="EMBL/GenBank/DDBJ databases">
        <title>Genome sequence of Hyphococcus flavus.</title>
        <authorList>
            <person name="Rong J.-C."/>
            <person name="Zhao Q."/>
            <person name="Yi M."/>
            <person name="Wu J.-Y."/>
        </authorList>
    </citation>
    <scope>NUCLEOTIDE SEQUENCE</scope>
    <source>
        <strain evidence="13">MCCC 1K03223</strain>
    </source>
</reference>
<evidence type="ECO:0000313" key="14">
    <source>
        <dbReference type="Proteomes" id="UP001214043"/>
    </source>
</evidence>
<dbReference type="PANTHER" id="PTHR43221:SF2">
    <property type="entry name" value="PROTEASE HTPX HOMOLOG"/>
    <property type="match status" value="1"/>
</dbReference>
<evidence type="ECO:0000259" key="12">
    <source>
        <dbReference type="Pfam" id="PF01435"/>
    </source>
</evidence>
<evidence type="ECO:0000256" key="5">
    <source>
        <dbReference type="ARBA" id="ARBA00022801"/>
    </source>
</evidence>
<dbReference type="InterPro" id="IPR050083">
    <property type="entry name" value="HtpX_protease"/>
</dbReference>
<evidence type="ECO:0000256" key="6">
    <source>
        <dbReference type="ARBA" id="ARBA00022833"/>
    </source>
</evidence>
<evidence type="ECO:0000313" key="13">
    <source>
        <dbReference type="EMBL" id="WDI30148.1"/>
    </source>
</evidence>
<keyword evidence="4" id="KW-0479">Metal-binding</keyword>
<feature type="domain" description="Peptidase M48" evidence="12">
    <location>
        <begin position="27"/>
        <end position="170"/>
    </location>
</feature>
<accession>A0AAF0CEV9</accession>
<organism evidence="13 14">
    <name type="scientific">Hyphococcus flavus</name>
    <dbReference type="NCBI Taxonomy" id="1866326"/>
    <lineage>
        <taxon>Bacteria</taxon>
        <taxon>Pseudomonadati</taxon>
        <taxon>Pseudomonadota</taxon>
        <taxon>Alphaproteobacteria</taxon>
        <taxon>Parvularculales</taxon>
        <taxon>Parvularculaceae</taxon>
        <taxon>Hyphococcus</taxon>
    </lineage>
</organism>
<sequence>MALIKIRHEYIFKNTKDGHCNDKRIQKFQRAAAVATLRTGSPHPTLLIAKDGGINISAIGVFKKHIRAHPSVIDSMSENELAALITHELAHFKHHDNLKMLLAPLLLGVPAIILMQSFSVAYIVRDLSTHFLWIHAVIFTIIIMVAHYALSISGLKAIASRNETHADHHTRKHYGATIMRGLEEKMRTLARSL</sequence>
<keyword evidence="5 10" id="KW-0378">Hydrolase</keyword>
<name>A0AAF0CEV9_9PROT</name>
<dbReference type="KEGG" id="hfl:PUV54_09270"/>
<evidence type="ECO:0000256" key="3">
    <source>
        <dbReference type="ARBA" id="ARBA00022692"/>
    </source>
</evidence>
<evidence type="ECO:0000256" key="2">
    <source>
        <dbReference type="ARBA" id="ARBA00022670"/>
    </source>
</evidence>
<feature type="transmembrane region" description="Helical" evidence="11">
    <location>
        <begin position="130"/>
        <end position="150"/>
    </location>
</feature>
<comment type="cofactor">
    <cofactor evidence="10">
        <name>Zn(2+)</name>
        <dbReference type="ChEBI" id="CHEBI:29105"/>
    </cofactor>
    <text evidence="10">Binds 1 zinc ion per subunit.</text>
</comment>
<keyword evidence="8 10" id="KW-0482">Metalloprotease</keyword>
<dbReference type="RefSeq" id="WP_274491942.1">
    <property type="nucleotide sequence ID" value="NZ_CP118166.1"/>
</dbReference>
<keyword evidence="6 10" id="KW-0862">Zinc</keyword>
<keyword evidence="3 11" id="KW-0812">Transmembrane</keyword>
<proteinExistence type="inferred from homology"/>
<keyword evidence="7 11" id="KW-1133">Transmembrane helix</keyword>
<dbReference type="Gene3D" id="3.30.2010.10">
    <property type="entry name" value="Metalloproteases ('zincins'), catalytic domain"/>
    <property type="match status" value="1"/>
</dbReference>
<dbReference type="AlphaFoldDB" id="A0AAF0CEV9"/>
<keyword evidence="1" id="KW-1003">Cell membrane</keyword>